<organism evidence="2 3">
    <name type="scientific">Balaenoptera physalus</name>
    <name type="common">Fin whale</name>
    <name type="synonym">Balaena physalus</name>
    <dbReference type="NCBI Taxonomy" id="9770"/>
    <lineage>
        <taxon>Eukaryota</taxon>
        <taxon>Metazoa</taxon>
        <taxon>Chordata</taxon>
        <taxon>Craniata</taxon>
        <taxon>Vertebrata</taxon>
        <taxon>Euteleostomi</taxon>
        <taxon>Mammalia</taxon>
        <taxon>Eutheria</taxon>
        <taxon>Laurasiatheria</taxon>
        <taxon>Artiodactyla</taxon>
        <taxon>Whippomorpha</taxon>
        <taxon>Cetacea</taxon>
        <taxon>Mysticeti</taxon>
        <taxon>Balaenopteridae</taxon>
        <taxon>Balaenoptera</taxon>
    </lineage>
</organism>
<feature type="non-terminal residue" evidence="2">
    <location>
        <position position="1"/>
    </location>
</feature>
<dbReference type="PANTHER" id="PTHR26453">
    <property type="entry name" value="OLFACTORY RECEPTOR"/>
    <property type="match status" value="1"/>
</dbReference>
<sequence length="251" mass="28248">SLGQTLLLLLRYSLKISPALGGSTALFSFFVLLTLYLLTLSGSVIIVTIICLDCHLHTLLYFFLSILFISETCYTLVPTFSHCHSRLCHLALECVSYFMYATNNCFLFMAMQYEHHVAICNPPMGFSPFGIWVTGNWPGHDIVQVTSVFGLPFCDTLVISRFFCDVRYLLELACTDRHHCQLPWNLKAFALKSQKKAFATCASHLTVIINHYGCASIIYLKPKSQSSLGQDRPNSVAYTVLTPWWTLSCST</sequence>
<evidence type="ECO:0000313" key="3">
    <source>
        <dbReference type="Proteomes" id="UP000437017"/>
    </source>
</evidence>
<evidence type="ECO:0008006" key="4">
    <source>
        <dbReference type="Google" id="ProtNLM"/>
    </source>
</evidence>
<proteinExistence type="predicted"/>
<evidence type="ECO:0000256" key="1">
    <source>
        <dbReference type="SAM" id="Phobius"/>
    </source>
</evidence>
<comment type="caution">
    <text evidence="2">The sequence shown here is derived from an EMBL/GenBank/DDBJ whole genome shotgun (WGS) entry which is preliminary data.</text>
</comment>
<evidence type="ECO:0000313" key="2">
    <source>
        <dbReference type="EMBL" id="KAB0394731.1"/>
    </source>
</evidence>
<protein>
    <recommendedName>
        <fullName evidence="4">G-protein coupled receptors family 1 profile domain-containing protein</fullName>
    </recommendedName>
</protein>
<keyword evidence="1" id="KW-1133">Transmembrane helix</keyword>
<reference evidence="2 3" key="1">
    <citation type="journal article" date="2019" name="PLoS ONE">
        <title>Genomic analyses reveal an absence of contemporary introgressive admixture between fin whales and blue whales, despite known hybrids.</title>
        <authorList>
            <person name="Westbury M.V."/>
            <person name="Petersen B."/>
            <person name="Lorenzen E.D."/>
        </authorList>
    </citation>
    <scope>NUCLEOTIDE SEQUENCE [LARGE SCALE GENOMIC DNA]</scope>
    <source>
        <strain evidence="2">FinWhale-01</strain>
    </source>
</reference>
<dbReference type="Proteomes" id="UP000437017">
    <property type="component" value="Unassembled WGS sequence"/>
</dbReference>
<gene>
    <name evidence="2" type="ORF">E2I00_017356</name>
</gene>
<name>A0A643C382_BALPH</name>
<dbReference type="EMBL" id="SGJD01002709">
    <property type="protein sequence ID" value="KAB0394731.1"/>
    <property type="molecule type" value="Genomic_DNA"/>
</dbReference>
<feature type="transmembrane region" description="Helical" evidence="1">
    <location>
        <begin position="59"/>
        <end position="77"/>
    </location>
</feature>
<keyword evidence="1" id="KW-0812">Transmembrane</keyword>
<feature type="transmembrane region" description="Helical" evidence="1">
    <location>
        <begin position="25"/>
        <end position="52"/>
    </location>
</feature>
<keyword evidence="3" id="KW-1185">Reference proteome</keyword>
<keyword evidence="1" id="KW-0472">Membrane</keyword>
<dbReference type="AlphaFoldDB" id="A0A643C382"/>
<accession>A0A643C382</accession>
<dbReference type="SUPFAM" id="SSF81321">
    <property type="entry name" value="Family A G protein-coupled receptor-like"/>
    <property type="match status" value="1"/>
</dbReference>